<protein>
    <submittedName>
        <fullName evidence="1">Uncharacterized protein</fullName>
    </submittedName>
</protein>
<dbReference type="Proteomes" id="UP000326582">
    <property type="component" value="Chromosome 7"/>
</dbReference>
<gene>
    <name evidence="1" type="ORF">EJF14_70233</name>
</gene>
<dbReference type="EMBL" id="CP038490">
    <property type="protein sequence ID" value="QFZ30159.1"/>
    <property type="molecule type" value="Genomic_DNA"/>
</dbReference>
<proteinExistence type="predicted"/>
<evidence type="ECO:0000313" key="1">
    <source>
        <dbReference type="EMBL" id="QFZ30159.1"/>
    </source>
</evidence>
<accession>A0ACD0WS24</accession>
<evidence type="ECO:0000313" key="2">
    <source>
        <dbReference type="Proteomes" id="UP000326582"/>
    </source>
</evidence>
<sequence>MCSTQHMKNGATHLHGEADGGGKKHDSVLFTATLCSRFGSVGARSKKEKFAVAPVSFDVCHCLGHSLALALFLVSCLIYVGGKSGRRRWKVRITKNKLLSSLWLRHMEKRRLSVSAIVHDSARYARFPTFVGLGV</sequence>
<reference evidence="2" key="1">
    <citation type="journal article" date="2019" name="MBio">
        <title>Comparative genomics for the elucidation of multidrug resistance (MDR) in Candida lusitaniae.</title>
        <authorList>
            <person name="Kannan A."/>
            <person name="Asner S.A."/>
            <person name="Trachsel E."/>
            <person name="Kelly S."/>
            <person name="Parker J."/>
            <person name="Sanglard D."/>
        </authorList>
    </citation>
    <scope>NUCLEOTIDE SEQUENCE [LARGE SCALE GENOMIC DNA]</scope>
    <source>
        <strain evidence="2">P1</strain>
    </source>
</reference>
<name>A0ACD0WS24_CLALS</name>
<organism evidence="1 2">
    <name type="scientific">Clavispora lusitaniae</name>
    <name type="common">Candida lusitaniae</name>
    <dbReference type="NCBI Taxonomy" id="36911"/>
    <lineage>
        <taxon>Eukaryota</taxon>
        <taxon>Fungi</taxon>
        <taxon>Dikarya</taxon>
        <taxon>Ascomycota</taxon>
        <taxon>Saccharomycotina</taxon>
        <taxon>Pichiomycetes</taxon>
        <taxon>Metschnikowiaceae</taxon>
        <taxon>Clavispora</taxon>
    </lineage>
</organism>
<keyword evidence="2" id="KW-1185">Reference proteome</keyword>